<feature type="region of interest" description="Disordered" evidence="1">
    <location>
        <begin position="733"/>
        <end position="757"/>
    </location>
</feature>
<dbReference type="STRING" id="6573.A0A210Q0J2"/>
<dbReference type="GO" id="GO:0007224">
    <property type="term" value="P:smoothened signaling pathway"/>
    <property type="evidence" value="ECO:0007669"/>
    <property type="project" value="TreeGrafter"/>
</dbReference>
<dbReference type="GO" id="GO:0005113">
    <property type="term" value="F:patched binding"/>
    <property type="evidence" value="ECO:0007669"/>
    <property type="project" value="TreeGrafter"/>
</dbReference>
<comment type="caution">
    <text evidence="3">The sequence shown here is derived from an EMBL/GenBank/DDBJ whole genome shotgun (WGS) entry which is preliminary data.</text>
</comment>
<dbReference type="InterPro" id="IPR009045">
    <property type="entry name" value="Zn_M74/Hedgehog-like"/>
</dbReference>
<evidence type="ECO:0000256" key="1">
    <source>
        <dbReference type="SAM" id="MobiDB-lite"/>
    </source>
</evidence>
<accession>A0A210Q0J2</accession>
<dbReference type="EMBL" id="NEDP02005302">
    <property type="protein sequence ID" value="OWF42248.1"/>
    <property type="molecule type" value="Genomic_DNA"/>
</dbReference>
<organism evidence="3 4">
    <name type="scientific">Mizuhopecten yessoensis</name>
    <name type="common">Japanese scallop</name>
    <name type="synonym">Patinopecten yessoensis</name>
    <dbReference type="NCBI Taxonomy" id="6573"/>
    <lineage>
        <taxon>Eukaryota</taxon>
        <taxon>Metazoa</taxon>
        <taxon>Spiralia</taxon>
        <taxon>Lophotrochozoa</taxon>
        <taxon>Mollusca</taxon>
        <taxon>Bivalvia</taxon>
        <taxon>Autobranchia</taxon>
        <taxon>Pteriomorphia</taxon>
        <taxon>Pectinida</taxon>
        <taxon>Pectinoidea</taxon>
        <taxon>Pectinidae</taxon>
        <taxon>Mizuhopecten</taxon>
    </lineage>
</organism>
<dbReference type="PANTHER" id="PTHR11889">
    <property type="entry name" value="HEDGEHOG"/>
    <property type="match status" value="1"/>
</dbReference>
<dbReference type="GO" id="GO:0007267">
    <property type="term" value="P:cell-cell signaling"/>
    <property type="evidence" value="ECO:0007669"/>
    <property type="project" value="InterPro"/>
</dbReference>
<reference evidence="3 4" key="1">
    <citation type="journal article" date="2017" name="Nat. Ecol. Evol.">
        <title>Scallop genome provides insights into evolution of bilaterian karyotype and development.</title>
        <authorList>
            <person name="Wang S."/>
            <person name="Zhang J."/>
            <person name="Jiao W."/>
            <person name="Li J."/>
            <person name="Xun X."/>
            <person name="Sun Y."/>
            <person name="Guo X."/>
            <person name="Huan P."/>
            <person name="Dong B."/>
            <person name="Zhang L."/>
            <person name="Hu X."/>
            <person name="Sun X."/>
            <person name="Wang J."/>
            <person name="Zhao C."/>
            <person name="Wang Y."/>
            <person name="Wang D."/>
            <person name="Huang X."/>
            <person name="Wang R."/>
            <person name="Lv J."/>
            <person name="Li Y."/>
            <person name="Zhang Z."/>
            <person name="Liu B."/>
            <person name="Lu W."/>
            <person name="Hui Y."/>
            <person name="Liang J."/>
            <person name="Zhou Z."/>
            <person name="Hou R."/>
            <person name="Li X."/>
            <person name="Liu Y."/>
            <person name="Li H."/>
            <person name="Ning X."/>
            <person name="Lin Y."/>
            <person name="Zhao L."/>
            <person name="Xing Q."/>
            <person name="Dou J."/>
            <person name="Li Y."/>
            <person name="Mao J."/>
            <person name="Guo H."/>
            <person name="Dou H."/>
            <person name="Li T."/>
            <person name="Mu C."/>
            <person name="Jiang W."/>
            <person name="Fu Q."/>
            <person name="Fu X."/>
            <person name="Miao Y."/>
            <person name="Liu J."/>
            <person name="Yu Q."/>
            <person name="Li R."/>
            <person name="Liao H."/>
            <person name="Li X."/>
            <person name="Kong Y."/>
            <person name="Jiang Z."/>
            <person name="Chourrout D."/>
            <person name="Li R."/>
            <person name="Bao Z."/>
        </authorList>
    </citation>
    <scope>NUCLEOTIDE SEQUENCE [LARGE SCALE GENOMIC DNA]</scope>
    <source>
        <strain evidence="3 4">PY_sf001</strain>
    </source>
</reference>
<dbReference type="GO" id="GO:0005615">
    <property type="term" value="C:extracellular space"/>
    <property type="evidence" value="ECO:0007669"/>
    <property type="project" value="TreeGrafter"/>
</dbReference>
<sequence length="1327" mass="148240">MTLKRDNRVELSTEPLEFANLFETFDVNLHYLGPHTRVKRRTAGIPSAIVGAINFNTNFTETISFNPGNKVFGIQKLATETSPNVFSDTSLPAVTDDTVFRVACESCSGDISTSYRLQLKLTRTAEKKAELEAFVSEISGMVQEQLTISVKSTKEASSFHSADILDTGVVDLVTIPLAVLPDLPPLNLTIRTQLVTSISVDMIATGPMESRINLQESGQFDVFHSRGSDDKMLVNATFTNWRFTKSNTTVLDTEDIVNVTATVTNKLRFIPTMSWSEKDVFWRFESPTIYSKSTHLHAFSSVDDQEICSFAVANSTGRIELEKLTVDVTAFNVPLCCGDIGLIKQLGNISDSTMNVTKICKAYCSGEETPEVYDSLEDACGDPGAQVIDKTSALKVLDELFGDVIIFPSDESTNSGWCGNVSTACPDCSVNDVTNICADRLVSSEMHTALTKLAKLVIAEWPSRKLMINEGWDEPTEQYPDRQHGNTSLYYEGRAAAIAVTQESDLGESDDEEINRRFYQLIKCAGLHIGHSQSDGYTEVCVGQPVNNFRRKRSLRSRRSTGSSLDVNCKNSIWPCLDLFQEILSDIAVDSTKLSSQLGNLDLFQSGTTEYPSERNVEDICGDIDETYSRDNMKQMKRLLQYPYDDFEFPSEGPSGQACGSITRRCVQDTSYSYSTDPLQWPSSRMMTPRLASRLHTFFLSLSETGVINPCVDSFNYCKGVCIPEDWSCAGNTRKKRQTENHQTRERGSRTKRSAATSELTLSKYQNNGRAIQVDLSDINVTMEYAASLAVLAGFDFVAIRESYLDLYVKNQAGIKASITPFPLVNLIDANHPTNSGEEYVLYDELLPLYDGHRAEQKLSDCYTITDIRNQGSQNRYFRIDSLLLQCLEEASYEHGSCIPVVKGSAYRTKSVNDINIDERHIEERNNFIRGKAVEIMPANTGDDPLYEVGLTVIRTCTAILRLKQMKIGIGSHSDRLYVDIRQSTGSRDLLTLWNVDNLQLYNKMKQVHDDLFLGGPIIRPTKIDKACKDPTLGKSLYYIRQPSSVLNICFNNNHGFCEDTKAAREKAVKVLLDNLVSVVGSGQLSESSIREQVLKCFVIYCGGCLGRGNIWIDKTKSCMSVVKTFLSALTLPFGGSLHDNAVFYNMDPRESNITSVACDGDNICLHDVQFYSVLMTTLQETYQPNLDNDVEEALYGPADNPLPVLDLLEQEMAMSASGVVKIYLESKDDLSALLPILKILMTYNRNVKEVEFHLTAGISHSWVISSLKNKILRWSTSVCPSLSRIVVTPYKLIDIPEDRRKRSTHKTQKTIRSKLRNDELAWLIRN</sequence>
<dbReference type="Pfam" id="PF01085">
    <property type="entry name" value="HH_signal"/>
    <property type="match status" value="1"/>
</dbReference>
<dbReference type="SUPFAM" id="SSF55166">
    <property type="entry name" value="Hedgehog/DD-peptidase"/>
    <property type="match status" value="1"/>
</dbReference>
<keyword evidence="4" id="KW-1185">Reference proteome</keyword>
<evidence type="ECO:0000313" key="4">
    <source>
        <dbReference type="Proteomes" id="UP000242188"/>
    </source>
</evidence>
<feature type="compositionally biased region" description="Basic and acidic residues" evidence="1">
    <location>
        <begin position="738"/>
        <end position="749"/>
    </location>
</feature>
<dbReference type="GO" id="GO:0010468">
    <property type="term" value="P:regulation of gene expression"/>
    <property type="evidence" value="ECO:0007669"/>
    <property type="project" value="TreeGrafter"/>
</dbReference>
<dbReference type="GO" id="GO:0005509">
    <property type="term" value="F:calcium ion binding"/>
    <property type="evidence" value="ECO:0007669"/>
    <property type="project" value="TreeGrafter"/>
</dbReference>
<name>A0A210Q0J2_MIZYE</name>
<dbReference type="InterPro" id="IPR050387">
    <property type="entry name" value="Hedgehog_Signaling"/>
</dbReference>
<protein>
    <submittedName>
        <fullName evidence="3">Protein hedgehog</fullName>
    </submittedName>
</protein>
<dbReference type="Proteomes" id="UP000242188">
    <property type="component" value="Unassembled WGS sequence"/>
</dbReference>
<dbReference type="PANTHER" id="PTHR11889:SF31">
    <property type="entry name" value="PROTEIN HEDGEHOG"/>
    <property type="match status" value="1"/>
</dbReference>
<proteinExistence type="predicted"/>
<evidence type="ECO:0000313" key="3">
    <source>
        <dbReference type="EMBL" id="OWF42248.1"/>
    </source>
</evidence>
<evidence type="ECO:0000259" key="2">
    <source>
        <dbReference type="Pfam" id="PF01085"/>
    </source>
</evidence>
<feature type="domain" description="Hedgehog N-terminal signalling" evidence="2">
    <location>
        <begin position="423"/>
        <end position="501"/>
    </location>
</feature>
<dbReference type="OrthoDB" id="6124662at2759"/>
<dbReference type="InterPro" id="IPR000320">
    <property type="entry name" value="Hedgehog_signalling_dom"/>
</dbReference>
<gene>
    <name evidence="3" type="ORF">KP79_PYT16423</name>
</gene>
<dbReference type="GO" id="GO:0001708">
    <property type="term" value="P:cell fate specification"/>
    <property type="evidence" value="ECO:0007669"/>
    <property type="project" value="TreeGrafter"/>
</dbReference>
<dbReference type="Gene3D" id="3.30.1380.10">
    <property type="match status" value="2"/>
</dbReference>